<feature type="domain" description="FAD/NAD(P)-binding" evidence="5">
    <location>
        <begin position="7"/>
        <end position="280"/>
    </location>
</feature>
<dbReference type="Gene3D" id="3.50.50.60">
    <property type="entry name" value="FAD/NAD(P)-binding domain"/>
    <property type="match status" value="2"/>
</dbReference>
<evidence type="ECO:0000313" key="7">
    <source>
        <dbReference type="Proteomes" id="UP000075806"/>
    </source>
</evidence>
<dbReference type="SUPFAM" id="SSF51905">
    <property type="entry name" value="FAD/NAD(P)-binding domain"/>
    <property type="match status" value="1"/>
</dbReference>
<dbReference type="Proteomes" id="UP000075806">
    <property type="component" value="Unassembled WGS sequence"/>
</dbReference>
<evidence type="ECO:0000256" key="1">
    <source>
        <dbReference type="ARBA" id="ARBA00001974"/>
    </source>
</evidence>
<evidence type="ECO:0000256" key="3">
    <source>
        <dbReference type="ARBA" id="ARBA00022630"/>
    </source>
</evidence>
<dbReference type="OrthoDB" id="9806179at2"/>
<evidence type="ECO:0000313" key="6">
    <source>
        <dbReference type="EMBL" id="KYG26043.1"/>
    </source>
</evidence>
<dbReference type="Pfam" id="PF07992">
    <property type="entry name" value="Pyr_redox_2"/>
    <property type="match status" value="1"/>
</dbReference>
<keyword evidence="4" id="KW-0560">Oxidoreductase</keyword>
<name>A0A161P3E4_9BACI</name>
<dbReference type="PANTHER" id="PTHR48105">
    <property type="entry name" value="THIOREDOXIN REDUCTASE 1-RELATED-RELATED"/>
    <property type="match status" value="1"/>
</dbReference>
<comment type="subunit">
    <text evidence="2">Homodimer.</text>
</comment>
<protein>
    <submittedName>
        <fullName evidence="6">Pyridine nucleotide-disulfide oxidoreductase</fullName>
    </submittedName>
</protein>
<proteinExistence type="predicted"/>
<dbReference type="GO" id="GO:0016491">
    <property type="term" value="F:oxidoreductase activity"/>
    <property type="evidence" value="ECO:0007669"/>
    <property type="project" value="UniProtKB-KW"/>
</dbReference>
<dbReference type="InterPro" id="IPR036188">
    <property type="entry name" value="FAD/NAD-bd_sf"/>
</dbReference>
<dbReference type="InterPro" id="IPR050097">
    <property type="entry name" value="Ferredoxin-NADP_redctase_2"/>
</dbReference>
<dbReference type="AlphaFoldDB" id="A0A161P3E4"/>
<keyword evidence="3" id="KW-0285">Flavoprotein</keyword>
<evidence type="ECO:0000256" key="2">
    <source>
        <dbReference type="ARBA" id="ARBA00011738"/>
    </source>
</evidence>
<dbReference type="STRING" id="519424.AZF04_13235"/>
<evidence type="ECO:0000259" key="5">
    <source>
        <dbReference type="Pfam" id="PF07992"/>
    </source>
</evidence>
<comment type="cofactor">
    <cofactor evidence="1">
        <name>FAD</name>
        <dbReference type="ChEBI" id="CHEBI:57692"/>
    </cofactor>
</comment>
<accession>A0A161P3E4</accession>
<dbReference type="EMBL" id="LTAO01000039">
    <property type="protein sequence ID" value="KYG26043.1"/>
    <property type="molecule type" value="Genomic_DNA"/>
</dbReference>
<gene>
    <name evidence="6" type="ORF">AZF04_13235</name>
</gene>
<organism evidence="6 7">
    <name type="scientific">Alkalihalobacillus trypoxylicola</name>
    <dbReference type="NCBI Taxonomy" id="519424"/>
    <lineage>
        <taxon>Bacteria</taxon>
        <taxon>Bacillati</taxon>
        <taxon>Bacillota</taxon>
        <taxon>Bacilli</taxon>
        <taxon>Bacillales</taxon>
        <taxon>Bacillaceae</taxon>
        <taxon>Alkalihalobacillus</taxon>
    </lineage>
</organism>
<dbReference type="InterPro" id="IPR023753">
    <property type="entry name" value="FAD/NAD-binding_dom"/>
</dbReference>
<dbReference type="PRINTS" id="PR00469">
    <property type="entry name" value="PNDRDTASEII"/>
</dbReference>
<keyword evidence="7" id="KW-1185">Reference proteome</keyword>
<comment type="caution">
    <text evidence="6">The sequence shown here is derived from an EMBL/GenBank/DDBJ whole genome shotgun (WGS) entry which is preliminary data.</text>
</comment>
<evidence type="ECO:0000256" key="4">
    <source>
        <dbReference type="ARBA" id="ARBA00023002"/>
    </source>
</evidence>
<reference evidence="6" key="1">
    <citation type="submission" date="2016-02" db="EMBL/GenBank/DDBJ databases">
        <title>Genome sequence of Bacillus trypoxylicola KCTC 13244(T).</title>
        <authorList>
            <person name="Jeong H."/>
            <person name="Park S.-H."/>
            <person name="Choi S.-K."/>
        </authorList>
    </citation>
    <scope>NUCLEOTIDE SEQUENCE [LARGE SCALE GENOMIC DNA]</scope>
    <source>
        <strain evidence="6">KCTC 13244</strain>
    </source>
</reference>
<dbReference type="PRINTS" id="PR00368">
    <property type="entry name" value="FADPNR"/>
</dbReference>
<dbReference type="RefSeq" id="WP_061950220.1">
    <property type="nucleotide sequence ID" value="NZ_LTAO01000039.1"/>
</dbReference>
<sequence length="302" mass="33367">MEKAVLDCVIIGGGPAGLNAALVLGRARKKVLLFDDNQPRNAVVQESHGFITRDGISPKEFRSIAKTDISKYPSVQLREVRIKKVMKENHLFVVETEEGQHYHSRKLILATGLKDRLPTIDGIQALYGTSLFSCPFCDGWELRDKKLVVISESDHIHHYIKLIYNWSQDVVVCTNGKQLFDKEEKETLAKKGIQLYEQEIGKLVGDNGYLEKVIFKNGVEINREGGFVTTDLVQATNIAEKLGVPLMSDGQLEVADFGRTNVEGLFIAGDSANMFSAQLIIAASTGSKSALAVVAELVNEDF</sequence>